<dbReference type="Proteomes" id="UP000243308">
    <property type="component" value="Unassembled WGS sequence"/>
</dbReference>
<evidence type="ECO:0000256" key="5">
    <source>
        <dbReference type="ARBA" id="ARBA00022792"/>
    </source>
</evidence>
<reference evidence="10 11" key="1">
    <citation type="submission" date="2011-02" db="EMBL/GenBank/DDBJ databases">
        <title>The Genome Sequence of Mortierella verticillata NRRL 6337.</title>
        <authorList>
            <consortium name="The Broad Institute Genome Sequencing Platform"/>
            <person name="Russ C."/>
            <person name="Cuomo C."/>
            <person name="Burger G."/>
            <person name="Gray M.W."/>
            <person name="Holland P.W.H."/>
            <person name="King N."/>
            <person name="Lang F.B.F."/>
            <person name="Roger A.J."/>
            <person name="Ruiz-Trillo I."/>
            <person name="Young S.K."/>
            <person name="Zeng Q."/>
            <person name="Gargeya S."/>
            <person name="Alvarado L."/>
            <person name="Berlin A."/>
            <person name="Chapman S.B."/>
            <person name="Chen Z."/>
            <person name="Freedman E."/>
            <person name="Gellesch M."/>
            <person name="Goldberg J."/>
            <person name="Griggs A."/>
            <person name="Gujja S."/>
            <person name="Heilman E."/>
            <person name="Heiman D."/>
            <person name="Howarth C."/>
            <person name="Mehta T."/>
            <person name="Neiman D."/>
            <person name="Pearson M."/>
            <person name="Roberts A."/>
            <person name="Saif S."/>
            <person name="Shea T."/>
            <person name="Shenoy N."/>
            <person name="Sisk P."/>
            <person name="Stolte C."/>
            <person name="Sykes S."/>
            <person name="White J."/>
            <person name="Yandava C."/>
            <person name="Haas B."/>
            <person name="Nusbaum C."/>
            <person name="Birren B."/>
        </authorList>
    </citation>
    <scope>NUCLEOTIDE SEQUENCE [LARGE SCALE GENOMIC DNA]</scope>
    <source>
        <strain evidence="10 11">NRRL 6337</strain>
    </source>
</reference>
<proteinExistence type="inferred from homology"/>
<dbReference type="PANTHER" id="PTHR12022:SF0">
    <property type="entry name" value="CYTOCHROME B-C1 COMPLEX SUBUNIT 7"/>
    <property type="match status" value="1"/>
</dbReference>
<dbReference type="GO" id="GO:0045275">
    <property type="term" value="C:respiratory chain complex III"/>
    <property type="evidence" value="ECO:0007669"/>
    <property type="project" value="EnsemblFungi"/>
</dbReference>
<dbReference type="PANTHER" id="PTHR12022">
    <property type="entry name" value="UBIQUINOL-CYTOCHROME C REDUCTASE COMPLEX 14 KD PROTEIN"/>
    <property type="match status" value="1"/>
</dbReference>
<dbReference type="InterPro" id="IPR003197">
    <property type="entry name" value="QCR7"/>
</dbReference>
<keyword evidence="5 9" id="KW-0999">Mitochondrion inner membrane</keyword>
<evidence type="ECO:0000256" key="7">
    <source>
        <dbReference type="ARBA" id="ARBA00023128"/>
    </source>
</evidence>
<evidence type="ECO:0000256" key="9">
    <source>
        <dbReference type="PIRNR" id="PIRNR000022"/>
    </source>
</evidence>
<evidence type="ECO:0000256" key="4">
    <source>
        <dbReference type="ARBA" id="ARBA00022660"/>
    </source>
</evidence>
<comment type="similarity">
    <text evidence="2 9">Belongs to the UQCRB/QCR7 family.</text>
</comment>
<dbReference type="InterPro" id="IPR036544">
    <property type="entry name" value="QCR7_sf"/>
</dbReference>
<dbReference type="EMBL" id="KN042431">
    <property type="protein sequence ID" value="KFH62603.1"/>
    <property type="molecule type" value="Genomic_DNA"/>
</dbReference>
<accession>A0A086TKX6</accession>
<keyword evidence="7 9" id="KW-0496">Mitochondrion</keyword>
<dbReference type="FunFam" id="1.10.1090.10:FF:000001">
    <property type="entry name" value="Cytochrome b-c1 complex subunit 7"/>
    <property type="match status" value="1"/>
</dbReference>
<dbReference type="GO" id="GO:0099617">
    <property type="term" value="C:matrix side of mitochondrial inner membrane"/>
    <property type="evidence" value="ECO:0007669"/>
    <property type="project" value="EnsemblFungi"/>
</dbReference>
<dbReference type="PIRSF" id="PIRSF000022">
    <property type="entry name" value="Bc1_14K"/>
    <property type="match status" value="1"/>
</dbReference>
<dbReference type="SUPFAM" id="SSF81524">
    <property type="entry name" value="14 kDa protein of cytochrome bc1 complex (Ubiquinol-cytochrome c reductase)"/>
    <property type="match status" value="1"/>
</dbReference>
<evidence type="ECO:0000313" key="10">
    <source>
        <dbReference type="EMBL" id="KFH62603.1"/>
    </source>
</evidence>
<gene>
    <name evidence="10" type="ORF">MVEG_11995</name>
</gene>
<evidence type="ECO:0000256" key="1">
    <source>
        <dbReference type="ARBA" id="ARBA00004443"/>
    </source>
</evidence>
<keyword evidence="6 9" id="KW-0249">Electron transport</keyword>
<dbReference type="AlphaFoldDB" id="A0A086TKX6"/>
<keyword evidence="11" id="KW-1185">Reference proteome</keyword>
<dbReference type="Gene3D" id="1.10.1090.10">
    <property type="entry name" value="Cytochrome b-c1 complex subunit 7"/>
    <property type="match status" value="1"/>
</dbReference>
<dbReference type="GO" id="GO:0008121">
    <property type="term" value="F:quinol-cytochrome-c reductase activity"/>
    <property type="evidence" value="ECO:0007669"/>
    <property type="project" value="EnsemblFungi"/>
</dbReference>
<keyword evidence="4 9" id="KW-0679">Respiratory chain</keyword>
<dbReference type="GO" id="GO:0006122">
    <property type="term" value="P:mitochondrial electron transport, ubiquinol to cytochrome c"/>
    <property type="evidence" value="ECO:0007669"/>
    <property type="project" value="EnsemblFungi"/>
</dbReference>
<comment type="function">
    <text evidence="9">Component of the ubiquinol-cytochrome c oxidoreductase, a multisubunit transmembrane complex that is part of the mitochondrial electron transport chain which drives oxidative phosphorylation.</text>
</comment>
<keyword evidence="8 9" id="KW-0472">Membrane</keyword>
<sequence>MSGITLVNQVKASKFLSGILTPVASAFVNASGYRKLGMRYDDILREETDIIREAINRLPENESYERFYRMKVACQYSLSHTIATKDTALKPEDDIRYLTPIIDEVAAEFAEKEDFNNIKSFSK</sequence>
<evidence type="ECO:0000256" key="6">
    <source>
        <dbReference type="ARBA" id="ARBA00022982"/>
    </source>
</evidence>
<organism evidence="10 11">
    <name type="scientific">Podila verticillata NRRL 6337</name>
    <dbReference type="NCBI Taxonomy" id="1069443"/>
    <lineage>
        <taxon>Eukaryota</taxon>
        <taxon>Fungi</taxon>
        <taxon>Fungi incertae sedis</taxon>
        <taxon>Mucoromycota</taxon>
        <taxon>Mortierellomycotina</taxon>
        <taxon>Mortierellomycetes</taxon>
        <taxon>Mortierellales</taxon>
        <taxon>Mortierellaceae</taxon>
        <taxon>Podila</taxon>
    </lineage>
</organism>
<evidence type="ECO:0000256" key="2">
    <source>
        <dbReference type="ARBA" id="ARBA00008554"/>
    </source>
</evidence>
<comment type="subcellular location">
    <subcellularLocation>
        <location evidence="1">Mitochondrion inner membrane</location>
        <topology evidence="1">Peripheral membrane protein</topology>
        <orientation evidence="1">Matrix side</orientation>
    </subcellularLocation>
</comment>
<dbReference type="GO" id="GO:0034551">
    <property type="term" value="P:mitochondrial respiratory chain complex III assembly"/>
    <property type="evidence" value="ECO:0007669"/>
    <property type="project" value="EnsemblFungi"/>
</dbReference>
<dbReference type="OrthoDB" id="425749at2759"/>
<keyword evidence="3 9" id="KW-0813">Transport</keyword>
<evidence type="ECO:0000313" key="11">
    <source>
        <dbReference type="Proteomes" id="UP000243308"/>
    </source>
</evidence>
<dbReference type="Pfam" id="PF02271">
    <property type="entry name" value="UCR_14kD"/>
    <property type="match status" value="1"/>
</dbReference>
<evidence type="ECO:0000256" key="8">
    <source>
        <dbReference type="ARBA" id="ARBA00023136"/>
    </source>
</evidence>
<protein>
    <recommendedName>
        <fullName evidence="9">Cytochrome b-c1 complex subunit 7</fullName>
    </recommendedName>
</protein>
<name>A0A086TKX6_9FUNG</name>
<evidence type="ECO:0000256" key="3">
    <source>
        <dbReference type="ARBA" id="ARBA00022448"/>
    </source>
</evidence>